<dbReference type="NCBIfam" id="TIGR00657">
    <property type="entry name" value="asp_kinases"/>
    <property type="match status" value="1"/>
</dbReference>
<evidence type="ECO:0000256" key="11">
    <source>
        <dbReference type="ARBA" id="ARBA00047872"/>
    </source>
</evidence>
<dbReference type="GO" id="GO:0005524">
    <property type="term" value="F:ATP binding"/>
    <property type="evidence" value="ECO:0007669"/>
    <property type="project" value="UniProtKB-KW"/>
</dbReference>
<dbReference type="SUPFAM" id="SSF53633">
    <property type="entry name" value="Carbamate kinase-like"/>
    <property type="match status" value="1"/>
</dbReference>
<evidence type="ECO:0000256" key="1">
    <source>
        <dbReference type="ARBA" id="ARBA00004766"/>
    </source>
</evidence>
<gene>
    <name evidence="15" type="ORF">VHA01S_053_00200</name>
</gene>
<keyword evidence="5 13" id="KW-0028">Amino-acid biosynthesis</keyword>
<dbReference type="UniPathway" id="UPA00050">
    <property type="reaction ID" value="UER00461"/>
</dbReference>
<dbReference type="CDD" id="cd04261">
    <property type="entry name" value="AAK_AKii-LysC-BS"/>
    <property type="match status" value="1"/>
</dbReference>
<name>V5HNA4_9VIBR</name>
<evidence type="ECO:0000256" key="7">
    <source>
        <dbReference type="ARBA" id="ARBA00022741"/>
    </source>
</evidence>
<evidence type="ECO:0000256" key="12">
    <source>
        <dbReference type="RuleBase" id="RU003448"/>
    </source>
</evidence>
<sequence length="390" mass="42336">MENRLIVQKFGGTSVGSVERIQVVAEQVIKTKQQGKQVVVVVSAMSGETNRLQSLASEVDSVPNARELDVLLSAGEQVTVALLAMTLHKLGYKATSLTGWQAGIITDDRHNQATIKSIDNDKFNALLADDHIVIVAGFQGMNQNGDVTTLGRGGSDTSAVTLAGLLGADECQIFTDVDGVYSCDPRVVDTAIKLDSIDFSDMQAMAKHGAKVLHLPCVEFADRYNLDIRVLSSFSPLLGTLVTRLPSSAAVCGLALQRDVYRVDLAPLKADAIAAQCQLLGITLHWHVGSIVAVDSNDVSKLLQMLQEDIIDVAPVSTLTVVGSELDKLYQNVQTQLLENDIKVLDSFRCDRVVKLLLLPEHLDRAANFIHAHYIELSHYVAKDKKELIL</sequence>
<evidence type="ECO:0000256" key="10">
    <source>
        <dbReference type="ARBA" id="ARBA00023154"/>
    </source>
</evidence>
<comment type="pathway">
    <text evidence="2 13">Amino-acid biosynthesis; L-methionine biosynthesis via de novo pathway; L-homoserine from L-aspartate: step 1/3.</text>
</comment>
<dbReference type="eggNOG" id="COG0527">
    <property type="taxonomic scope" value="Bacteria"/>
</dbReference>
<organism evidence="15 16">
    <name type="scientific">Vibrio halioticoli NBRC 102217</name>
    <dbReference type="NCBI Taxonomy" id="1219072"/>
    <lineage>
        <taxon>Bacteria</taxon>
        <taxon>Pseudomonadati</taxon>
        <taxon>Pseudomonadota</taxon>
        <taxon>Gammaproteobacteria</taxon>
        <taxon>Vibrionales</taxon>
        <taxon>Vibrionaceae</taxon>
        <taxon>Vibrio</taxon>
    </lineage>
</organism>
<proteinExistence type="inferred from homology"/>
<dbReference type="GO" id="GO:0009090">
    <property type="term" value="P:homoserine biosynthetic process"/>
    <property type="evidence" value="ECO:0007669"/>
    <property type="project" value="TreeGrafter"/>
</dbReference>
<evidence type="ECO:0000256" key="8">
    <source>
        <dbReference type="ARBA" id="ARBA00022777"/>
    </source>
</evidence>
<dbReference type="Gene3D" id="3.40.1160.10">
    <property type="entry name" value="Acetylglutamate kinase-like"/>
    <property type="match status" value="1"/>
</dbReference>
<accession>V5HNA4</accession>
<keyword evidence="8 12" id="KW-0418">Kinase</keyword>
<evidence type="ECO:0000256" key="5">
    <source>
        <dbReference type="ARBA" id="ARBA00022605"/>
    </source>
</evidence>
<keyword evidence="7" id="KW-0547">Nucleotide-binding</keyword>
<keyword evidence="10" id="KW-0457">Lysine biosynthesis</keyword>
<comment type="caution">
    <text evidence="15">The sequence shown here is derived from an EMBL/GenBank/DDBJ whole genome shotgun (WGS) entry which is preliminary data.</text>
</comment>
<keyword evidence="9" id="KW-0067">ATP-binding</keyword>
<dbReference type="InterPro" id="IPR018042">
    <property type="entry name" value="Aspartate_kinase_CS"/>
</dbReference>
<evidence type="ECO:0000256" key="4">
    <source>
        <dbReference type="ARBA" id="ARBA00010122"/>
    </source>
</evidence>
<dbReference type="Pfam" id="PF00696">
    <property type="entry name" value="AA_kinase"/>
    <property type="match status" value="1"/>
</dbReference>
<dbReference type="InterPro" id="IPR001341">
    <property type="entry name" value="Asp_kinase"/>
</dbReference>
<comment type="similarity">
    <text evidence="4 12">Belongs to the aspartokinase family.</text>
</comment>
<dbReference type="Proteomes" id="UP000017800">
    <property type="component" value="Unassembled WGS sequence"/>
</dbReference>
<evidence type="ECO:0000256" key="2">
    <source>
        <dbReference type="ARBA" id="ARBA00004986"/>
    </source>
</evidence>
<dbReference type="AlphaFoldDB" id="V5HNA4"/>
<evidence type="ECO:0000256" key="9">
    <source>
        <dbReference type="ARBA" id="ARBA00022840"/>
    </source>
</evidence>
<comment type="pathway">
    <text evidence="1 13">Amino-acid biosynthesis; L-lysine biosynthesis via DAP pathway; (S)-tetrahydrodipicolinate from L-aspartate: step 1/4.</text>
</comment>
<feature type="domain" description="Aspartate/glutamate/uridylate kinase" evidence="14">
    <location>
        <begin position="5"/>
        <end position="231"/>
    </location>
</feature>
<dbReference type="InterPro" id="IPR041740">
    <property type="entry name" value="AKii-LysC-BS"/>
</dbReference>
<evidence type="ECO:0000256" key="6">
    <source>
        <dbReference type="ARBA" id="ARBA00022679"/>
    </source>
</evidence>
<dbReference type="PANTHER" id="PTHR21499:SF3">
    <property type="entry name" value="ASPARTOKINASE"/>
    <property type="match status" value="1"/>
</dbReference>
<dbReference type="OrthoDB" id="9799110at2"/>
<dbReference type="RefSeq" id="WP_023405022.1">
    <property type="nucleotide sequence ID" value="NZ_BAUJ01000053.1"/>
</dbReference>
<dbReference type="InterPro" id="IPR036393">
    <property type="entry name" value="AceGlu_kinase-like_sf"/>
</dbReference>
<dbReference type="EMBL" id="BAUJ01000053">
    <property type="protein sequence ID" value="GAD90705.1"/>
    <property type="molecule type" value="Genomic_DNA"/>
</dbReference>
<dbReference type="NCBIfam" id="NF005155">
    <property type="entry name" value="PRK06635.1-4"/>
    <property type="match status" value="1"/>
</dbReference>
<dbReference type="FunFam" id="3.40.1160.10:FF:000002">
    <property type="entry name" value="Aspartokinase"/>
    <property type="match status" value="1"/>
</dbReference>
<evidence type="ECO:0000256" key="13">
    <source>
        <dbReference type="RuleBase" id="RU004249"/>
    </source>
</evidence>
<evidence type="ECO:0000313" key="15">
    <source>
        <dbReference type="EMBL" id="GAD90705.1"/>
    </source>
</evidence>
<dbReference type="EC" id="2.7.2.4" evidence="12"/>
<dbReference type="UniPathway" id="UPA00034">
    <property type="reaction ID" value="UER00015"/>
</dbReference>
<protein>
    <recommendedName>
        <fullName evidence="12">Aspartokinase</fullName>
        <ecNumber evidence="12">2.7.2.4</ecNumber>
    </recommendedName>
</protein>
<keyword evidence="6 12" id="KW-0808">Transferase</keyword>
<evidence type="ECO:0000259" key="14">
    <source>
        <dbReference type="Pfam" id="PF00696"/>
    </source>
</evidence>
<dbReference type="GO" id="GO:0004072">
    <property type="term" value="F:aspartate kinase activity"/>
    <property type="evidence" value="ECO:0007669"/>
    <property type="project" value="UniProtKB-EC"/>
</dbReference>
<dbReference type="PROSITE" id="PS00324">
    <property type="entry name" value="ASPARTOKINASE"/>
    <property type="match status" value="1"/>
</dbReference>
<reference evidence="15 16" key="1">
    <citation type="submission" date="2013-11" db="EMBL/GenBank/DDBJ databases">
        <title>Whole genome shotgun sequence of Vibrio halioticoli NBRC 102217.</title>
        <authorList>
            <person name="Isaki S."/>
            <person name="Kimura A."/>
            <person name="Ohji S."/>
            <person name="Hosoyama A."/>
            <person name="Fujita N."/>
            <person name="Hashimoto M."/>
            <person name="Hosoyama Y."/>
            <person name="Yamazoe A."/>
        </authorList>
    </citation>
    <scope>NUCLEOTIDE SEQUENCE [LARGE SCALE GENOMIC DNA]</scope>
    <source>
        <strain evidence="15 16">NBRC 102217</strain>
    </source>
</reference>
<comment type="pathway">
    <text evidence="3 13">Amino-acid biosynthesis; L-threonine biosynthesis; L-threonine from L-aspartate: step 1/5.</text>
</comment>
<dbReference type="GO" id="GO:0009089">
    <property type="term" value="P:lysine biosynthetic process via diaminopimelate"/>
    <property type="evidence" value="ECO:0007669"/>
    <property type="project" value="UniProtKB-UniPathway"/>
</dbReference>
<dbReference type="PANTHER" id="PTHR21499">
    <property type="entry name" value="ASPARTATE KINASE"/>
    <property type="match status" value="1"/>
</dbReference>
<dbReference type="UniPathway" id="UPA00051">
    <property type="reaction ID" value="UER00462"/>
</dbReference>
<comment type="catalytic activity">
    <reaction evidence="11 12">
        <text>L-aspartate + ATP = 4-phospho-L-aspartate + ADP</text>
        <dbReference type="Rhea" id="RHEA:23776"/>
        <dbReference type="ChEBI" id="CHEBI:29991"/>
        <dbReference type="ChEBI" id="CHEBI:30616"/>
        <dbReference type="ChEBI" id="CHEBI:57535"/>
        <dbReference type="ChEBI" id="CHEBI:456216"/>
        <dbReference type="EC" id="2.7.2.4"/>
    </reaction>
</comment>
<evidence type="ECO:0000256" key="3">
    <source>
        <dbReference type="ARBA" id="ARBA00005139"/>
    </source>
</evidence>
<dbReference type="GO" id="GO:0009088">
    <property type="term" value="P:threonine biosynthetic process"/>
    <property type="evidence" value="ECO:0007669"/>
    <property type="project" value="UniProtKB-UniPathway"/>
</dbReference>
<evidence type="ECO:0000313" key="16">
    <source>
        <dbReference type="Proteomes" id="UP000017800"/>
    </source>
</evidence>
<dbReference type="InterPro" id="IPR001048">
    <property type="entry name" value="Asp/Glu/Uridylate_kinase"/>
</dbReference>
<dbReference type="GO" id="GO:0005829">
    <property type="term" value="C:cytosol"/>
    <property type="evidence" value="ECO:0007669"/>
    <property type="project" value="TreeGrafter"/>
</dbReference>
<keyword evidence="16" id="KW-1185">Reference proteome</keyword>